<dbReference type="PIRSF" id="PIRSF001332">
    <property type="entry name" value="Acetolac_decarb"/>
    <property type="match status" value="1"/>
</dbReference>
<accession>A0A0X8FN84</accession>
<comment type="catalytic activity">
    <reaction evidence="1 9">
        <text>(2S)-2-acetolactate + H(+) = (R)-acetoin + CO2</text>
        <dbReference type="Rhea" id="RHEA:21580"/>
        <dbReference type="ChEBI" id="CHEBI:15378"/>
        <dbReference type="ChEBI" id="CHEBI:15686"/>
        <dbReference type="ChEBI" id="CHEBI:16526"/>
        <dbReference type="ChEBI" id="CHEBI:58476"/>
        <dbReference type="EC" id="4.1.1.5"/>
    </reaction>
</comment>
<protein>
    <recommendedName>
        <fullName evidence="5 9">Alpha-acetolactate decarboxylase</fullName>
        <ecNumber evidence="4 9">4.1.1.5</ecNumber>
    </recommendedName>
</protein>
<evidence type="ECO:0000313" key="10">
    <source>
        <dbReference type="EMBL" id="AMB99772.1"/>
    </source>
</evidence>
<reference evidence="11" key="2">
    <citation type="submission" date="2016-01" db="EMBL/GenBank/DDBJ databases">
        <title>Six Aerococcus type strain genome sequencing and assembly using PacBio and Illumina Hiseq.</title>
        <authorList>
            <person name="Carkaci D."/>
            <person name="Dargis R."/>
            <person name="Nielsen X.C."/>
            <person name="Skovgaard O."/>
            <person name="Fuursted K."/>
            <person name="Christensen J.J."/>
        </authorList>
    </citation>
    <scope>NUCLEOTIDE SEQUENCE [LARGE SCALE GENOMIC DNA]</scope>
    <source>
        <strain evidence="11">CCUG42038B</strain>
    </source>
</reference>
<evidence type="ECO:0000256" key="8">
    <source>
        <dbReference type="ARBA" id="ARBA00023239"/>
    </source>
</evidence>
<evidence type="ECO:0000256" key="7">
    <source>
        <dbReference type="ARBA" id="ARBA00023061"/>
    </source>
</evidence>
<keyword evidence="7 9" id="KW-0005">Acetoin biosynthesis</keyword>
<keyword evidence="11" id="KW-1185">Reference proteome</keyword>
<dbReference type="EC" id="4.1.1.5" evidence="4 9"/>
<evidence type="ECO:0000256" key="1">
    <source>
        <dbReference type="ARBA" id="ARBA00001784"/>
    </source>
</evidence>
<dbReference type="OrthoDB" id="8612680at2"/>
<evidence type="ECO:0000256" key="9">
    <source>
        <dbReference type="PIRNR" id="PIRNR001332"/>
    </source>
</evidence>
<dbReference type="NCBIfam" id="TIGR01252">
    <property type="entry name" value="acetolac_decarb"/>
    <property type="match status" value="1"/>
</dbReference>
<comment type="pathway">
    <text evidence="2 9">Polyol metabolism; (R,R)-butane-2,3-diol biosynthesis; (R,R)-butane-2,3-diol from pyruvate: step 2/3.</text>
</comment>
<name>A0A0X8FN84_9LACT</name>
<dbReference type="Pfam" id="PF03306">
    <property type="entry name" value="AAL_decarboxy"/>
    <property type="match status" value="1"/>
</dbReference>
<dbReference type="STRING" id="128944.AWM75_07255"/>
<keyword evidence="6 9" id="KW-0210">Decarboxylase</keyword>
<dbReference type="GO" id="GO:0047605">
    <property type="term" value="F:acetolactate decarboxylase activity"/>
    <property type="evidence" value="ECO:0007669"/>
    <property type="project" value="UniProtKB-UniRule"/>
</dbReference>
<evidence type="ECO:0000256" key="5">
    <source>
        <dbReference type="ARBA" id="ARBA00020164"/>
    </source>
</evidence>
<keyword evidence="8 9" id="KW-0456">Lyase</keyword>
<dbReference type="Gene3D" id="3.30.1330.80">
    <property type="entry name" value="Hypothetical protein, similar to alpha- acetolactate decarboxylase, domain 2"/>
    <property type="match status" value="2"/>
</dbReference>
<evidence type="ECO:0000256" key="6">
    <source>
        <dbReference type="ARBA" id="ARBA00022793"/>
    </source>
</evidence>
<proteinExistence type="inferred from homology"/>
<dbReference type="SUPFAM" id="SSF117856">
    <property type="entry name" value="AF0104/ALDC/Ptd012-like"/>
    <property type="match status" value="1"/>
</dbReference>
<gene>
    <name evidence="10" type="ORF">AWM75_07255</name>
</gene>
<dbReference type="UniPathway" id="UPA00626">
    <property type="reaction ID" value="UER00678"/>
</dbReference>
<dbReference type="Proteomes" id="UP000062260">
    <property type="component" value="Chromosome"/>
</dbReference>
<evidence type="ECO:0000313" key="11">
    <source>
        <dbReference type="Proteomes" id="UP000062260"/>
    </source>
</evidence>
<dbReference type="RefSeq" id="WP_067980182.1">
    <property type="nucleotide sequence ID" value="NZ_CP014163.1"/>
</dbReference>
<dbReference type="GO" id="GO:0045151">
    <property type="term" value="P:acetoin biosynthetic process"/>
    <property type="evidence" value="ECO:0007669"/>
    <property type="project" value="UniProtKB-UniRule"/>
</dbReference>
<dbReference type="InterPro" id="IPR005128">
    <property type="entry name" value="Acetolactate_a_deCO2ase"/>
</dbReference>
<evidence type="ECO:0000256" key="3">
    <source>
        <dbReference type="ARBA" id="ARBA00007106"/>
    </source>
</evidence>
<dbReference type="PANTHER" id="PTHR35524">
    <property type="entry name" value="ALPHA-ACETOLACTATE DECARBOXYLASE"/>
    <property type="match status" value="1"/>
</dbReference>
<comment type="similarity">
    <text evidence="3 9">Belongs to the alpha-acetolactate decarboxylase family.</text>
</comment>
<dbReference type="PANTHER" id="PTHR35524:SF1">
    <property type="entry name" value="ALPHA-ACETOLACTATE DECARBOXYLASE"/>
    <property type="match status" value="1"/>
</dbReference>
<sequence>MAAYFDNKAVLFQHNTLGALMEGLFAGTLSMKELLEFGNLGIGTLDDFDGELIILDGIGYQCRTNGDVIKLSGDELVPYAAVADFDLGKAKHMQTSSVLSDKTIKLILPEMFASKNLFHAVMIKGTFTDVTVRAVPKQDRPYPRLIEASQNQALFSEATTQGTVMGFYTPEIFANVAAPGFHLHFISDDRQFGGHLFDFNLTDGEIFWQHQDAFLQNFPTQDSDFLDQDISLANLSDEIAEAEE</sequence>
<reference evidence="10 11" key="1">
    <citation type="journal article" date="2016" name="Genome Announc.">
        <title>Complete Genome Sequences of Aerococcus christensenii CCUG 28831T, Aerococcus sanguinicola CCUG 43001T, Aerococcus urinae CCUG 36881T, Aerococcus urinaeequi CCUG 28094T, Aerococcus urinaehominis CCUG 42038 BT, and Aerococcus viridans CCUG 4311T.</title>
        <authorList>
            <person name="Carkaci D."/>
            <person name="Dargis R."/>
            <person name="Nielsen X.C."/>
            <person name="Skovgaard O."/>
            <person name="Fuursted K."/>
            <person name="Christensen J.J."/>
        </authorList>
    </citation>
    <scope>NUCLEOTIDE SEQUENCE [LARGE SCALE GENOMIC DNA]</scope>
    <source>
        <strain evidence="10 11">CCUG42038B</strain>
    </source>
</reference>
<dbReference type="EMBL" id="CP014163">
    <property type="protein sequence ID" value="AMB99772.1"/>
    <property type="molecule type" value="Genomic_DNA"/>
</dbReference>
<dbReference type="AlphaFoldDB" id="A0A0X8FN84"/>
<organism evidence="10 11">
    <name type="scientific">Aerococcus urinaehominis</name>
    <dbReference type="NCBI Taxonomy" id="128944"/>
    <lineage>
        <taxon>Bacteria</taxon>
        <taxon>Bacillati</taxon>
        <taxon>Bacillota</taxon>
        <taxon>Bacilli</taxon>
        <taxon>Lactobacillales</taxon>
        <taxon>Aerococcaceae</taxon>
        <taxon>Aerococcus</taxon>
    </lineage>
</organism>
<evidence type="ECO:0000256" key="2">
    <source>
        <dbReference type="ARBA" id="ARBA00005170"/>
    </source>
</evidence>
<dbReference type="KEGG" id="auh:AWM75_07255"/>
<evidence type="ECO:0000256" key="4">
    <source>
        <dbReference type="ARBA" id="ARBA00013204"/>
    </source>
</evidence>
<dbReference type="CDD" id="cd17299">
    <property type="entry name" value="acetolactate_decarboxylase"/>
    <property type="match status" value="1"/>
</dbReference>